<dbReference type="EMBL" id="CP019384">
    <property type="protein sequence ID" value="QAT17372.1"/>
    <property type="molecule type" value="Genomic_DNA"/>
</dbReference>
<evidence type="ECO:0000256" key="1">
    <source>
        <dbReference type="SAM" id="MobiDB-lite"/>
    </source>
</evidence>
<feature type="region of interest" description="Disordered" evidence="1">
    <location>
        <begin position="51"/>
        <end position="97"/>
    </location>
</feature>
<keyword evidence="2" id="KW-0472">Membrane</keyword>
<dbReference type="AlphaFoldDB" id="A0A410P5K2"/>
<gene>
    <name evidence="3" type="ORF">BU251_06365</name>
</gene>
<feature type="transmembrane region" description="Helical" evidence="2">
    <location>
        <begin position="6"/>
        <end position="29"/>
    </location>
</feature>
<dbReference type="Proteomes" id="UP000287243">
    <property type="component" value="Chromosome"/>
</dbReference>
<keyword evidence="4" id="KW-1185">Reference proteome</keyword>
<sequence>MKRTSFNLLLIAGCVLAVVVLALALIAFWMEKKTGYSPVVASPADAPANIPAHEVPAVGSAPAQGQEVPEAAQSPEQEEEQQKTVEYDGIVRGPMTM</sequence>
<organism evidence="3 4">
    <name type="scientific">Velamenicoccus archaeovorus</name>
    <dbReference type="NCBI Taxonomy" id="1930593"/>
    <lineage>
        <taxon>Bacteria</taxon>
        <taxon>Pseudomonadati</taxon>
        <taxon>Candidatus Omnitrophota</taxon>
        <taxon>Candidatus Velamenicoccus</taxon>
    </lineage>
</organism>
<reference evidence="3 4" key="1">
    <citation type="submission" date="2017-01" db="EMBL/GenBank/DDBJ databases">
        <title>First insights into the biology of 'candidatus Vampirococcus archaeovorus'.</title>
        <authorList>
            <person name="Kizina J."/>
            <person name="Jordan S."/>
            <person name="Stueber K."/>
            <person name="Reinhardt R."/>
            <person name="Harder J."/>
        </authorList>
    </citation>
    <scope>NUCLEOTIDE SEQUENCE [LARGE SCALE GENOMIC DNA]</scope>
    <source>
        <strain evidence="3 4">LiM</strain>
    </source>
</reference>
<name>A0A410P5K2_VELA1</name>
<dbReference type="KEGG" id="vai:BU251_06365"/>
<proteinExistence type="predicted"/>
<evidence type="ECO:0000256" key="2">
    <source>
        <dbReference type="SAM" id="Phobius"/>
    </source>
</evidence>
<evidence type="ECO:0000313" key="4">
    <source>
        <dbReference type="Proteomes" id="UP000287243"/>
    </source>
</evidence>
<accession>A0A410P5K2</accession>
<keyword evidence="2" id="KW-1133">Transmembrane helix</keyword>
<evidence type="ECO:0000313" key="3">
    <source>
        <dbReference type="EMBL" id="QAT17372.1"/>
    </source>
</evidence>
<dbReference type="RefSeq" id="WP_128700196.1">
    <property type="nucleotide sequence ID" value="NZ_CP019384.1"/>
</dbReference>
<keyword evidence="2" id="KW-0812">Transmembrane</keyword>
<protein>
    <submittedName>
        <fullName evidence="3">Uncharacterized protein</fullName>
    </submittedName>
</protein>
<feature type="compositionally biased region" description="Low complexity" evidence="1">
    <location>
        <begin position="66"/>
        <end position="75"/>
    </location>
</feature>